<dbReference type="SUPFAM" id="SSF103473">
    <property type="entry name" value="MFS general substrate transporter"/>
    <property type="match status" value="1"/>
</dbReference>
<evidence type="ECO:0000256" key="6">
    <source>
        <dbReference type="ARBA" id="ARBA00023136"/>
    </source>
</evidence>
<evidence type="ECO:0000256" key="2">
    <source>
        <dbReference type="ARBA" id="ARBA00022448"/>
    </source>
</evidence>
<keyword evidence="6 7" id="KW-0472">Membrane</keyword>
<dbReference type="GO" id="GO:0022857">
    <property type="term" value="F:transmembrane transporter activity"/>
    <property type="evidence" value="ECO:0007669"/>
    <property type="project" value="InterPro"/>
</dbReference>
<proteinExistence type="predicted"/>
<dbReference type="InterPro" id="IPR020846">
    <property type="entry name" value="MFS_dom"/>
</dbReference>
<organism evidence="9 10">
    <name type="scientific">Desulfitobacterium dehalogenans</name>
    <dbReference type="NCBI Taxonomy" id="36854"/>
    <lineage>
        <taxon>Bacteria</taxon>
        <taxon>Bacillati</taxon>
        <taxon>Bacillota</taxon>
        <taxon>Clostridia</taxon>
        <taxon>Eubacteriales</taxon>
        <taxon>Desulfitobacteriaceae</taxon>
        <taxon>Desulfitobacterium</taxon>
    </lineage>
</organism>
<dbReference type="Proteomes" id="UP000553059">
    <property type="component" value="Unassembled WGS sequence"/>
</dbReference>
<evidence type="ECO:0000256" key="4">
    <source>
        <dbReference type="ARBA" id="ARBA00022692"/>
    </source>
</evidence>
<sequence>MKRMAWAVALVGFFSGIALAIVQNKVPPCITSLMDIFSLNMATAGWLSSIFSVTAMIIALPAALLLRKFGPKASGLLALASAMIGSMVGILSSSVSVLMLSRIIEGIGVGLIAVIVPSLISMWFPSEKRGLPMGIWGSWQMVAQATTFFLGSNLTLKYGWHGLWWFGLIITTIAALLYALIVKSPPLEANYADVEAKNIPMLEAFKTKSIWLLGGAMCFTCIACFGFATWIAVYWSETFAWDIEKANHYVSLIYTLEIPFVVAVGWLLDRVKNRKRIGVLATLIYCVLIFISFQMKSPSSIMVFVIIYPIFEGALFTIYWTLAPQTVKKPELAGVAIAIIGTLSNLGIAIGPPLAGAIANAYGWGTVAIELALAAVVTVILFSMTKIYPQKAVDQPLTITMDTI</sequence>
<evidence type="ECO:0000256" key="7">
    <source>
        <dbReference type="SAM" id="Phobius"/>
    </source>
</evidence>
<dbReference type="PROSITE" id="PS50850">
    <property type="entry name" value="MFS"/>
    <property type="match status" value="1"/>
</dbReference>
<comment type="subcellular location">
    <subcellularLocation>
        <location evidence="1">Cell membrane</location>
        <topology evidence="1">Multi-pass membrane protein</topology>
    </subcellularLocation>
</comment>
<dbReference type="Gene3D" id="1.20.1250.20">
    <property type="entry name" value="MFS general substrate transporter like domains"/>
    <property type="match status" value="2"/>
</dbReference>
<dbReference type="InterPro" id="IPR036259">
    <property type="entry name" value="MFS_trans_sf"/>
</dbReference>
<dbReference type="GO" id="GO:0005886">
    <property type="term" value="C:plasma membrane"/>
    <property type="evidence" value="ECO:0007669"/>
    <property type="project" value="UniProtKB-SubCell"/>
</dbReference>
<feature type="transmembrane region" description="Helical" evidence="7">
    <location>
        <begin position="106"/>
        <end position="124"/>
    </location>
</feature>
<evidence type="ECO:0000256" key="5">
    <source>
        <dbReference type="ARBA" id="ARBA00022989"/>
    </source>
</evidence>
<dbReference type="InterPro" id="IPR050189">
    <property type="entry name" value="MFS_Efflux_Transporters"/>
</dbReference>
<protein>
    <submittedName>
        <fullName evidence="9">MFS transporter</fullName>
    </submittedName>
</protein>
<feature type="transmembrane region" description="Helical" evidence="7">
    <location>
        <begin position="332"/>
        <end position="355"/>
    </location>
</feature>
<keyword evidence="5 7" id="KW-1133">Transmembrane helix</keyword>
<keyword evidence="4 7" id="KW-0812">Transmembrane</keyword>
<gene>
    <name evidence="9" type="ORF">GX523_19420</name>
</gene>
<feature type="transmembrane region" description="Helical" evidence="7">
    <location>
        <begin position="248"/>
        <end position="268"/>
    </location>
</feature>
<dbReference type="CDD" id="cd06174">
    <property type="entry name" value="MFS"/>
    <property type="match status" value="1"/>
</dbReference>
<accession>A0A7C7D8H5</accession>
<comment type="caution">
    <text evidence="9">The sequence shown here is derived from an EMBL/GenBank/DDBJ whole genome shotgun (WGS) entry which is preliminary data.</text>
</comment>
<feature type="transmembrane region" description="Helical" evidence="7">
    <location>
        <begin position="210"/>
        <end position="236"/>
    </location>
</feature>
<keyword evidence="3" id="KW-1003">Cell membrane</keyword>
<evidence type="ECO:0000259" key="8">
    <source>
        <dbReference type="PROSITE" id="PS50850"/>
    </source>
</evidence>
<dbReference type="PANTHER" id="PTHR43124">
    <property type="entry name" value="PURINE EFFLUX PUMP PBUE"/>
    <property type="match status" value="1"/>
</dbReference>
<feature type="domain" description="Major facilitator superfamily (MFS) profile" evidence="8">
    <location>
        <begin position="4"/>
        <end position="392"/>
    </location>
</feature>
<feature type="transmembrane region" description="Helical" evidence="7">
    <location>
        <begin position="361"/>
        <end position="382"/>
    </location>
</feature>
<name>A0A7C7D8H5_9FIRM</name>
<evidence type="ECO:0000256" key="3">
    <source>
        <dbReference type="ARBA" id="ARBA00022475"/>
    </source>
</evidence>
<dbReference type="Pfam" id="PF07690">
    <property type="entry name" value="MFS_1"/>
    <property type="match status" value="1"/>
</dbReference>
<feature type="transmembrane region" description="Helical" evidence="7">
    <location>
        <begin position="76"/>
        <end position="100"/>
    </location>
</feature>
<feature type="transmembrane region" description="Helical" evidence="7">
    <location>
        <begin position="301"/>
        <end position="320"/>
    </location>
</feature>
<evidence type="ECO:0000313" key="9">
    <source>
        <dbReference type="EMBL" id="HHY28875.1"/>
    </source>
</evidence>
<dbReference type="EMBL" id="DUTF01000409">
    <property type="protein sequence ID" value="HHY28875.1"/>
    <property type="molecule type" value="Genomic_DNA"/>
</dbReference>
<reference evidence="9 10" key="1">
    <citation type="journal article" date="2020" name="Biotechnol. Biofuels">
        <title>New insights from the biogas microbiome by comprehensive genome-resolved metagenomics of nearly 1600 species originating from multiple anaerobic digesters.</title>
        <authorList>
            <person name="Campanaro S."/>
            <person name="Treu L."/>
            <person name="Rodriguez-R L.M."/>
            <person name="Kovalovszki A."/>
            <person name="Ziels R.M."/>
            <person name="Maus I."/>
            <person name="Zhu X."/>
            <person name="Kougias P.G."/>
            <person name="Basile A."/>
            <person name="Luo G."/>
            <person name="Schluter A."/>
            <person name="Konstantinidis K.T."/>
            <person name="Angelidaki I."/>
        </authorList>
    </citation>
    <scope>NUCLEOTIDE SEQUENCE [LARGE SCALE GENOMIC DNA]</scope>
    <source>
        <strain evidence="9">AS05jafATM_4</strain>
    </source>
</reference>
<evidence type="ECO:0000313" key="10">
    <source>
        <dbReference type="Proteomes" id="UP000553059"/>
    </source>
</evidence>
<evidence type="ECO:0000256" key="1">
    <source>
        <dbReference type="ARBA" id="ARBA00004651"/>
    </source>
</evidence>
<dbReference type="InterPro" id="IPR011701">
    <property type="entry name" value="MFS"/>
</dbReference>
<feature type="transmembrane region" description="Helical" evidence="7">
    <location>
        <begin position="162"/>
        <end position="181"/>
    </location>
</feature>
<keyword evidence="2" id="KW-0813">Transport</keyword>
<dbReference type="PANTHER" id="PTHR43124:SF3">
    <property type="entry name" value="CHLORAMPHENICOL EFFLUX PUMP RV0191"/>
    <property type="match status" value="1"/>
</dbReference>
<feature type="transmembrane region" description="Helical" evidence="7">
    <location>
        <begin position="277"/>
        <end position="295"/>
    </location>
</feature>
<feature type="transmembrane region" description="Helical" evidence="7">
    <location>
        <begin position="44"/>
        <end position="64"/>
    </location>
</feature>
<dbReference type="AlphaFoldDB" id="A0A7C7D8H5"/>